<sequence>MLFGVSGRKNAPKVRIVAGTAAMAREIRHPQPSLIFSVPKLIKFADRTPIPTQSWKPMLIAPLYLGSAISDRYNGTA</sequence>
<accession>I3SDU5</accession>
<organism evidence="1">
    <name type="scientific">Medicago truncatula</name>
    <name type="common">Barrel medic</name>
    <name type="synonym">Medicago tribuloides</name>
    <dbReference type="NCBI Taxonomy" id="3880"/>
    <lineage>
        <taxon>Eukaryota</taxon>
        <taxon>Viridiplantae</taxon>
        <taxon>Streptophyta</taxon>
        <taxon>Embryophyta</taxon>
        <taxon>Tracheophyta</taxon>
        <taxon>Spermatophyta</taxon>
        <taxon>Magnoliopsida</taxon>
        <taxon>eudicotyledons</taxon>
        <taxon>Gunneridae</taxon>
        <taxon>Pentapetalae</taxon>
        <taxon>rosids</taxon>
        <taxon>fabids</taxon>
        <taxon>Fabales</taxon>
        <taxon>Fabaceae</taxon>
        <taxon>Papilionoideae</taxon>
        <taxon>50 kb inversion clade</taxon>
        <taxon>NPAAA clade</taxon>
        <taxon>Hologalegina</taxon>
        <taxon>IRL clade</taxon>
        <taxon>Trifolieae</taxon>
        <taxon>Medicago</taxon>
    </lineage>
</organism>
<dbReference type="EMBL" id="BT138642">
    <property type="protein sequence ID" value="AFK38437.1"/>
    <property type="molecule type" value="mRNA"/>
</dbReference>
<name>I3SDU5_MEDTR</name>
<evidence type="ECO:0000313" key="1">
    <source>
        <dbReference type="EMBL" id="AFK38437.1"/>
    </source>
</evidence>
<proteinExistence type="evidence at transcript level"/>
<dbReference type="AlphaFoldDB" id="I3SDU5"/>
<protein>
    <submittedName>
        <fullName evidence="1">Uncharacterized protein</fullName>
    </submittedName>
</protein>
<reference evidence="1" key="1">
    <citation type="submission" date="2012-05" db="EMBL/GenBank/DDBJ databases">
        <authorList>
            <person name="Krishnakumar V."/>
            <person name="Cheung F."/>
            <person name="Xiao Y."/>
            <person name="Chan A."/>
            <person name="Moskal W.A."/>
            <person name="Town C.D."/>
        </authorList>
    </citation>
    <scope>NUCLEOTIDE SEQUENCE</scope>
</reference>